<dbReference type="AlphaFoldDB" id="A0A4R6MC51"/>
<evidence type="ECO:0000313" key="2">
    <source>
        <dbReference type="EMBL" id="TDO98715.1"/>
    </source>
</evidence>
<sequence>MKKLLSIVTLVVGVSTPVLAETSEQTTELASIQKRWAEINYLTEDKQKEGAFLLLAERAKKQAEMHAQMAEYTVWQGIVLSSAAGAKGGLGALSLAKEAKTLFEKAIDMNDAALNGSAYTSLGVLYHKLPGWPISFGSDKKAQKLLEKALKKNPKGIDSNYFYGEFWFDKGNYTQAETYLNIAKTAAPRASRPLADKGRHKEIDALLDKIKSVKSN</sequence>
<dbReference type="RefSeq" id="WP_133502947.1">
    <property type="nucleotide sequence ID" value="NZ_SNXC01000010.1"/>
</dbReference>
<evidence type="ECO:0000256" key="1">
    <source>
        <dbReference type="SAM" id="SignalP"/>
    </source>
</evidence>
<dbReference type="Pfam" id="PF14559">
    <property type="entry name" value="TPR_19"/>
    <property type="match status" value="1"/>
</dbReference>
<dbReference type="SUPFAM" id="SSF48452">
    <property type="entry name" value="TPR-like"/>
    <property type="match status" value="1"/>
</dbReference>
<comment type="caution">
    <text evidence="2">The sequence shown here is derived from an EMBL/GenBank/DDBJ whole genome shotgun (WGS) entry which is preliminary data.</text>
</comment>
<accession>A0A4R6MC51</accession>
<dbReference type="Gene3D" id="1.25.40.10">
    <property type="entry name" value="Tetratricopeptide repeat domain"/>
    <property type="match status" value="1"/>
</dbReference>
<protein>
    <submittedName>
        <fullName evidence="2">Uncharacterized protein</fullName>
    </submittedName>
</protein>
<reference evidence="2 3" key="1">
    <citation type="submission" date="2019-03" db="EMBL/GenBank/DDBJ databases">
        <title>Genomic Encyclopedia of Type Strains, Phase III (KMG-III): the genomes of soil and plant-associated and newly described type strains.</title>
        <authorList>
            <person name="Whitman W."/>
        </authorList>
    </citation>
    <scope>NUCLEOTIDE SEQUENCE [LARGE SCALE GENOMIC DNA]</scope>
    <source>
        <strain evidence="2 3">CECT 7378</strain>
    </source>
</reference>
<name>A0A4R6MC51_9GAMM</name>
<feature type="signal peptide" evidence="1">
    <location>
        <begin position="1"/>
        <end position="20"/>
    </location>
</feature>
<feature type="chain" id="PRO_5020493463" evidence="1">
    <location>
        <begin position="21"/>
        <end position="216"/>
    </location>
</feature>
<proteinExistence type="predicted"/>
<dbReference type="OrthoDB" id="9812424at2"/>
<evidence type="ECO:0000313" key="3">
    <source>
        <dbReference type="Proteomes" id="UP000294656"/>
    </source>
</evidence>
<dbReference type="InterPro" id="IPR011990">
    <property type="entry name" value="TPR-like_helical_dom_sf"/>
</dbReference>
<keyword evidence="1" id="KW-0732">Signal</keyword>
<keyword evidence="3" id="KW-1185">Reference proteome</keyword>
<dbReference type="Proteomes" id="UP000294656">
    <property type="component" value="Unassembled WGS sequence"/>
</dbReference>
<gene>
    <name evidence="2" type="ORF">DFP79_1127</name>
</gene>
<dbReference type="EMBL" id="SNXC01000010">
    <property type="protein sequence ID" value="TDO98715.1"/>
    <property type="molecule type" value="Genomic_DNA"/>
</dbReference>
<organism evidence="2 3">
    <name type="scientific">Marinomonas balearica</name>
    <dbReference type="NCBI Taxonomy" id="491947"/>
    <lineage>
        <taxon>Bacteria</taxon>
        <taxon>Pseudomonadati</taxon>
        <taxon>Pseudomonadota</taxon>
        <taxon>Gammaproteobacteria</taxon>
        <taxon>Oceanospirillales</taxon>
        <taxon>Oceanospirillaceae</taxon>
        <taxon>Marinomonas</taxon>
    </lineage>
</organism>